<comment type="caution">
    <text evidence="1">The sequence shown here is derived from an EMBL/GenBank/DDBJ whole genome shotgun (WGS) entry which is preliminary data.</text>
</comment>
<accession>A0ACB9Y496</accession>
<keyword evidence="2" id="KW-1185">Reference proteome</keyword>
<evidence type="ECO:0000313" key="1">
    <source>
        <dbReference type="EMBL" id="KAI4835799.1"/>
    </source>
</evidence>
<evidence type="ECO:0000313" key="2">
    <source>
        <dbReference type="Proteomes" id="UP001056978"/>
    </source>
</evidence>
<proteinExistence type="predicted"/>
<sequence>MTQNLLKRVLNKPYMSKSLPIKGNKFDGKFVFSTFKNKYNCNINWGCSYFHRNVVRPFENYHPYIFFLKKQFVTNNKGENSHNNKNDNDITSLSECERNIEKKKIIINREEQNIVELQNTTKANVSQIDHHDKEKQNDPIVVPVNDDNHHLVNSEMIKLKGNEINNGHLSVEEGKTRKDKEYMVIMFTCKICEKKTAKKFSKQAYYNGVVIIRCPSCENLHLISDQLGWFQDGKTNIEKILQEKGEKVIKKFSYNNLLEIDDLLNAYNCITYCTIPSKKEFWLKQNNCKKRKKKKKLVVVDNDKINT</sequence>
<reference evidence="1" key="1">
    <citation type="submission" date="2022-06" db="EMBL/GenBank/DDBJ databases">
        <title>The First Complete Genome of the Simian Malaria Parasite Plasmodium brasilianum.</title>
        <authorList>
            <person name="Bajic M."/>
            <person name="Ravishankar S."/>
        </authorList>
    </citation>
    <scope>NUCLEOTIDE SEQUENCE</scope>
    <source>
        <strain evidence="1">Bolivian I</strain>
    </source>
</reference>
<dbReference type="EMBL" id="CM043781">
    <property type="protein sequence ID" value="KAI4835799.1"/>
    <property type="molecule type" value="Genomic_DNA"/>
</dbReference>
<protein>
    <submittedName>
        <fullName evidence="1">DNL-type zinc finger protein</fullName>
    </submittedName>
</protein>
<name>A0ACB9Y496_PLABR</name>
<dbReference type="Proteomes" id="UP001056978">
    <property type="component" value="Chromosome 13"/>
</dbReference>
<gene>
    <name evidence="1" type="ORF">MKS88_005016</name>
</gene>
<organism evidence="1 2">
    <name type="scientific">Plasmodium brasilianum</name>
    <dbReference type="NCBI Taxonomy" id="5824"/>
    <lineage>
        <taxon>Eukaryota</taxon>
        <taxon>Sar</taxon>
        <taxon>Alveolata</taxon>
        <taxon>Apicomplexa</taxon>
        <taxon>Aconoidasida</taxon>
        <taxon>Haemosporida</taxon>
        <taxon>Plasmodiidae</taxon>
        <taxon>Plasmodium</taxon>
        <taxon>Plasmodium (Plasmodium)</taxon>
    </lineage>
</organism>